<dbReference type="EMBL" id="GL984165">
    <property type="protein sequence ID" value="EGR29295.1"/>
    <property type="molecule type" value="Genomic_DNA"/>
</dbReference>
<dbReference type="RefSeq" id="XP_004030531.1">
    <property type="nucleotide sequence ID" value="XM_004030483.1"/>
</dbReference>
<evidence type="ECO:0000313" key="2">
    <source>
        <dbReference type="Proteomes" id="UP000008983"/>
    </source>
</evidence>
<gene>
    <name evidence="1" type="ORF">IMG5_159090</name>
</gene>
<dbReference type="OrthoDB" id="10377485at2759"/>
<sequence>YYNNKLKMNQIQQVNKQGRKLFKYHIDQNIQRYKNQQMFTYRVNRWRWNTKDHSTPLKFFRLKYPLMWSFTAILVYDWTYGWTQLSSH</sequence>
<dbReference type="eggNOG" id="ENOG502T2KH">
    <property type="taxonomic scope" value="Eukaryota"/>
</dbReference>
<name>G0QZQ6_ICHMU</name>
<organism evidence="1 2">
    <name type="scientific">Ichthyophthirius multifiliis</name>
    <name type="common">White spot disease agent</name>
    <name type="synonym">Ich</name>
    <dbReference type="NCBI Taxonomy" id="5932"/>
    <lineage>
        <taxon>Eukaryota</taxon>
        <taxon>Sar</taxon>
        <taxon>Alveolata</taxon>
        <taxon>Ciliophora</taxon>
        <taxon>Intramacronucleata</taxon>
        <taxon>Oligohymenophorea</taxon>
        <taxon>Hymenostomatida</taxon>
        <taxon>Ophryoglenina</taxon>
        <taxon>Ichthyophthirius</taxon>
    </lineage>
</organism>
<feature type="non-terminal residue" evidence="1">
    <location>
        <position position="1"/>
    </location>
</feature>
<protein>
    <submittedName>
        <fullName evidence="1">Uncharacterized protein</fullName>
    </submittedName>
</protein>
<proteinExistence type="predicted"/>
<dbReference type="Proteomes" id="UP000008983">
    <property type="component" value="Unassembled WGS sequence"/>
</dbReference>
<dbReference type="GeneID" id="14905398"/>
<dbReference type="STRING" id="857967.G0QZQ6"/>
<keyword evidence="2" id="KW-1185">Reference proteome</keyword>
<dbReference type="InParanoid" id="G0QZQ6"/>
<dbReference type="OMA" id="CLFAYDW"/>
<evidence type="ECO:0000313" key="1">
    <source>
        <dbReference type="EMBL" id="EGR29295.1"/>
    </source>
</evidence>
<accession>G0QZQ6</accession>
<dbReference type="AlphaFoldDB" id="G0QZQ6"/>
<reference evidence="1 2" key="1">
    <citation type="submission" date="2011-07" db="EMBL/GenBank/DDBJ databases">
        <authorList>
            <person name="Coyne R."/>
            <person name="Brami D."/>
            <person name="Johnson J."/>
            <person name="Hostetler J."/>
            <person name="Hannick L."/>
            <person name="Clark T."/>
            <person name="Cassidy-Hanley D."/>
            <person name="Inman J."/>
        </authorList>
    </citation>
    <scope>NUCLEOTIDE SEQUENCE [LARGE SCALE GENOMIC DNA]</scope>
    <source>
        <strain evidence="1 2">G5</strain>
    </source>
</reference>